<protein>
    <submittedName>
        <fullName evidence="3">Secreted protein</fullName>
    </submittedName>
</protein>
<sequence length="139" mass="16110">MNTTTRRKGIPCLNGDGVERRVWWSCAVFTSQLAAAHCRRLWTIGLRDSVCTAERHRTQTSSQLADSLFLPYAHRLLLLYLRPRMNCLIWLRGRMVRAHARNTGTINWFAVVRSILPQMSSLDRPMRHTDTDTSSLRWA</sequence>
<dbReference type="EMBL" id="UYWY01024979">
    <property type="protein sequence ID" value="VDM49279.1"/>
    <property type="molecule type" value="Genomic_DNA"/>
</dbReference>
<reference evidence="3" key="1">
    <citation type="submission" date="2016-06" db="UniProtKB">
        <authorList>
            <consortium name="WormBaseParasite"/>
        </authorList>
    </citation>
    <scope>IDENTIFICATION</scope>
</reference>
<keyword evidence="2" id="KW-1185">Reference proteome</keyword>
<proteinExistence type="predicted"/>
<evidence type="ECO:0000313" key="1">
    <source>
        <dbReference type="EMBL" id="VDM49279.1"/>
    </source>
</evidence>
<organism evidence="2 3">
    <name type="scientific">Toxocara canis</name>
    <name type="common">Canine roundworm</name>
    <dbReference type="NCBI Taxonomy" id="6265"/>
    <lineage>
        <taxon>Eukaryota</taxon>
        <taxon>Metazoa</taxon>
        <taxon>Ecdysozoa</taxon>
        <taxon>Nematoda</taxon>
        <taxon>Chromadorea</taxon>
        <taxon>Rhabditida</taxon>
        <taxon>Spirurina</taxon>
        <taxon>Ascaridomorpha</taxon>
        <taxon>Ascaridoidea</taxon>
        <taxon>Toxocaridae</taxon>
        <taxon>Toxocara</taxon>
    </lineage>
</organism>
<dbReference type="AlphaFoldDB" id="A0A183VB38"/>
<dbReference type="WBParaSite" id="TCNE_0001796201-mRNA-1">
    <property type="protein sequence ID" value="TCNE_0001796201-mRNA-1"/>
    <property type="gene ID" value="TCNE_0001796201"/>
</dbReference>
<dbReference type="Proteomes" id="UP000050794">
    <property type="component" value="Unassembled WGS sequence"/>
</dbReference>
<evidence type="ECO:0000313" key="2">
    <source>
        <dbReference type="Proteomes" id="UP000050794"/>
    </source>
</evidence>
<name>A0A183VB38_TOXCA</name>
<reference evidence="1 2" key="2">
    <citation type="submission" date="2018-11" db="EMBL/GenBank/DDBJ databases">
        <authorList>
            <consortium name="Pathogen Informatics"/>
        </authorList>
    </citation>
    <scope>NUCLEOTIDE SEQUENCE [LARGE SCALE GENOMIC DNA]</scope>
</reference>
<accession>A0A183VB38</accession>
<gene>
    <name evidence="1" type="ORF">TCNE_LOCUS17958</name>
</gene>
<evidence type="ECO:0000313" key="3">
    <source>
        <dbReference type="WBParaSite" id="TCNE_0001796201-mRNA-1"/>
    </source>
</evidence>